<dbReference type="PANTHER" id="PTHR21575:SF12">
    <property type="entry name" value="PROTEIN HID1"/>
    <property type="match status" value="1"/>
</dbReference>
<dbReference type="PANTHER" id="PTHR21575">
    <property type="entry name" value="PROTEIN HID1"/>
    <property type="match status" value="1"/>
</dbReference>
<dbReference type="OrthoDB" id="432953at2759"/>
<dbReference type="GO" id="GO:0005797">
    <property type="term" value="C:Golgi medial cisterna"/>
    <property type="evidence" value="ECO:0007669"/>
    <property type="project" value="TreeGrafter"/>
</dbReference>
<protein>
    <submittedName>
        <fullName evidence="2">WGS project CCBQ000000000 data, contig 00016</fullName>
    </submittedName>
</protein>
<name>A0A0A8L215_9SACH</name>
<evidence type="ECO:0000313" key="2">
    <source>
        <dbReference type="EMBL" id="CDO92251.1"/>
    </source>
</evidence>
<feature type="compositionally biased region" description="Polar residues" evidence="1">
    <location>
        <begin position="812"/>
        <end position="848"/>
    </location>
</feature>
<dbReference type="AlphaFoldDB" id="A0A0A8L215"/>
<feature type="compositionally biased region" description="Low complexity" evidence="1">
    <location>
        <begin position="910"/>
        <end position="930"/>
    </location>
</feature>
<accession>A0A0A8L215</accession>
<dbReference type="GO" id="GO:0016020">
    <property type="term" value="C:membrane"/>
    <property type="evidence" value="ECO:0007669"/>
    <property type="project" value="TreeGrafter"/>
</dbReference>
<proteinExistence type="predicted"/>
<sequence length="1001" mass="112134">MGNTDSRLLVYKEHLLRLATDEIIPLYGPLTTTDSLIGANAPVGDTVGVNGISASATSNENQAHGSTSPFDPFYTNLVSPELPPQYLSMYLNTTELRNILTHNKTNFTNLLHFLSYSIIQYSSFPNSLKDQTNRRSLTNCLRILSKLVPLVFEQAELDGCLEADIFWSKTSWPNVIDLSSAHSDFSNKATVGTPDSPFNTPSANTNSSSVNSTAVNVDFKLSPPDSLRVTIATQPGPQDHCFLGARLLTALVQLSTQESFTLNNDIRIQSSTNIHYDIHLLDVLRLLITLFSKPLYKPNQKNTFLSSFLKDTKSSFKFNDLVSRVIKIVVRFDPRAIDPVRRSLFIASLQFLNLTMKFNSDDEQLMLLFFQTLSPKSIADKIYLPLQDILSVVVDGDDLSNFQLCLPIFQFIFNLFLLNAETCTELASRFGAILLTTLIIYAKVISQERYCKSLLQFLAHFMAYLSSLPQVHSVSSSSLKSCQLSFLSEKVRNQPISIREFCIIQLVRHIAPILTAPDAVLDPCYIETLYNLIRVPSSLNYSTCMSIQSLLTTFHESIQLPVTASPHYSRSLSFKLDLLSVIIHSLISNILENFQQNKILIFVLCRNESVLQQLLQLIEDLSQDETRNKPIAPSLKPDGNEFPQPKFNGHKSVIEHLDFDYNVLDNDVAMVRLRPSWPIGVSLRGKQKLKLNSKLAQTWLGGKYAYALMKVIQIINCEFPSILKITKKEDLKRVLLHLKIYESSLKKQVQPIIPLSLSRSTSSFSHYLTWDHSSWMKDKYVIYWFDYLLWSDVFDSLSGKVYLLEQDADNNSISSPGTNTANSGTAGSRQSNRLERFNSNGSILSRTNTNDDMKSKTSPDQMSNTNGGAAVGTGAMGNGSANGINNGNGGGSGGGWFKMPWSSNDEDKNNNTNNIGNNNKNNNNNNNNNVHENDNIEYFKNLSKPNIWTGTNVKLFPLVIDECESEFSFVDMTSSLLKRLRFNSSASINSMDTIHTISNYT</sequence>
<gene>
    <name evidence="2" type="ORF">KLDO_g571</name>
</gene>
<dbReference type="Proteomes" id="UP000031516">
    <property type="component" value="Unassembled WGS sequence"/>
</dbReference>
<evidence type="ECO:0000256" key="1">
    <source>
        <dbReference type="SAM" id="MobiDB-lite"/>
    </source>
</evidence>
<feature type="compositionally biased region" description="Gly residues" evidence="1">
    <location>
        <begin position="886"/>
        <end position="896"/>
    </location>
</feature>
<dbReference type="Pfam" id="PF12722">
    <property type="entry name" value="Hid1"/>
    <property type="match status" value="2"/>
</dbReference>
<comment type="caution">
    <text evidence="2">The sequence shown here is derived from an EMBL/GenBank/DDBJ whole genome shotgun (WGS) entry which is preliminary data.</text>
</comment>
<evidence type="ECO:0000313" key="3">
    <source>
        <dbReference type="Proteomes" id="UP000031516"/>
    </source>
</evidence>
<dbReference type="EMBL" id="CCBQ010000012">
    <property type="protein sequence ID" value="CDO92251.1"/>
    <property type="molecule type" value="Genomic_DNA"/>
</dbReference>
<dbReference type="GO" id="GO:0000138">
    <property type="term" value="C:Golgi trans cisterna"/>
    <property type="evidence" value="ECO:0007669"/>
    <property type="project" value="TreeGrafter"/>
</dbReference>
<organism evidence="2 3">
    <name type="scientific">Kluyveromyces dobzhanskii CBS 2104</name>
    <dbReference type="NCBI Taxonomy" id="1427455"/>
    <lineage>
        <taxon>Eukaryota</taxon>
        <taxon>Fungi</taxon>
        <taxon>Dikarya</taxon>
        <taxon>Ascomycota</taxon>
        <taxon>Saccharomycotina</taxon>
        <taxon>Saccharomycetes</taxon>
        <taxon>Saccharomycetales</taxon>
        <taxon>Saccharomycetaceae</taxon>
        <taxon>Kluyveromyces</taxon>
    </lineage>
</organism>
<dbReference type="InterPro" id="IPR026705">
    <property type="entry name" value="Hid-1/Ecm30"/>
</dbReference>
<feature type="region of interest" description="Disordered" evidence="1">
    <location>
        <begin position="812"/>
        <end position="932"/>
    </location>
</feature>
<keyword evidence="3" id="KW-1185">Reference proteome</keyword>
<reference evidence="2 3" key="1">
    <citation type="submission" date="2014-03" db="EMBL/GenBank/DDBJ databases">
        <title>The genome of Kluyveromyces dobzhanskii.</title>
        <authorList>
            <person name="Nystedt B."/>
            <person name="Astrom S."/>
        </authorList>
    </citation>
    <scope>NUCLEOTIDE SEQUENCE [LARGE SCALE GENOMIC DNA]</scope>
    <source>
        <strain evidence="2 3">CBS 2104</strain>
    </source>
</reference>